<dbReference type="InterPro" id="IPR002611">
    <property type="entry name" value="IstB_ATP-bd"/>
</dbReference>
<dbReference type="RefSeq" id="WP_183775503.1">
    <property type="nucleotide sequence ID" value="NZ_JACHFW010000012.1"/>
</dbReference>
<keyword evidence="3" id="KW-1185">Reference proteome</keyword>
<protein>
    <recommendedName>
        <fullName evidence="1">IstB-like ATP-binding domain-containing protein</fullName>
    </recommendedName>
</protein>
<accession>A0A7W8M637</accession>
<name>A0A7W8M637_9FIRM</name>
<dbReference type="InterPro" id="IPR027417">
    <property type="entry name" value="P-loop_NTPase"/>
</dbReference>
<comment type="caution">
    <text evidence="2">The sequence shown here is derived from an EMBL/GenBank/DDBJ whole genome shotgun (WGS) entry which is preliminary data.</text>
</comment>
<dbReference type="Proteomes" id="UP000543642">
    <property type="component" value="Unassembled WGS sequence"/>
</dbReference>
<dbReference type="Gene3D" id="3.40.50.300">
    <property type="entry name" value="P-loop containing nucleotide triphosphate hydrolases"/>
    <property type="match status" value="1"/>
</dbReference>
<dbReference type="AlphaFoldDB" id="A0A7W8M637"/>
<sequence length="177" mass="20769">MMKTPEQLKGAIRNLAKKKGIHAQEVLQIFMFERIIERLSVSPYKDRFILKGGLLISAILRYVRLPDLLMEYGDSTVVAGNQRKLLERYSRIPLLILDEWLVSDISDAELHFLFELMERRSDTTSTIFCTQYRKDDWVKRLGEGVRAEAIVDRYAYTAFWIETGSTNMREYCAKHKR</sequence>
<dbReference type="EMBL" id="JACHFW010000012">
    <property type="protein sequence ID" value="MBB5265554.1"/>
    <property type="molecule type" value="Genomic_DNA"/>
</dbReference>
<organism evidence="2 3">
    <name type="scientific">Catenibacillus scindens</name>
    <dbReference type="NCBI Taxonomy" id="673271"/>
    <lineage>
        <taxon>Bacteria</taxon>
        <taxon>Bacillati</taxon>
        <taxon>Bacillota</taxon>
        <taxon>Clostridia</taxon>
        <taxon>Lachnospirales</taxon>
        <taxon>Lachnospiraceae</taxon>
        <taxon>Catenibacillus</taxon>
    </lineage>
</organism>
<evidence type="ECO:0000313" key="2">
    <source>
        <dbReference type="EMBL" id="MBB5265554.1"/>
    </source>
</evidence>
<evidence type="ECO:0000259" key="1">
    <source>
        <dbReference type="Pfam" id="PF01695"/>
    </source>
</evidence>
<gene>
    <name evidence="2" type="ORF">HNP82_002700</name>
</gene>
<evidence type="ECO:0000313" key="3">
    <source>
        <dbReference type="Proteomes" id="UP000543642"/>
    </source>
</evidence>
<feature type="domain" description="IstB-like ATP-binding" evidence="1">
    <location>
        <begin position="60"/>
        <end position="170"/>
    </location>
</feature>
<proteinExistence type="predicted"/>
<dbReference type="GO" id="GO:0005524">
    <property type="term" value="F:ATP binding"/>
    <property type="evidence" value="ECO:0007669"/>
    <property type="project" value="InterPro"/>
</dbReference>
<reference evidence="2 3" key="1">
    <citation type="submission" date="2020-08" db="EMBL/GenBank/DDBJ databases">
        <title>Genomic Encyclopedia of Type Strains, Phase IV (KMG-IV): sequencing the most valuable type-strain genomes for metagenomic binning, comparative biology and taxonomic classification.</title>
        <authorList>
            <person name="Goeker M."/>
        </authorList>
    </citation>
    <scope>NUCLEOTIDE SEQUENCE [LARGE SCALE GENOMIC DNA]</scope>
    <source>
        <strain evidence="2 3">DSM 106146</strain>
    </source>
</reference>
<dbReference type="Pfam" id="PF01695">
    <property type="entry name" value="IstB_IS21"/>
    <property type="match status" value="1"/>
</dbReference>